<dbReference type="GO" id="GO:0000150">
    <property type="term" value="F:DNA strand exchange activity"/>
    <property type="evidence" value="ECO:0007669"/>
    <property type="project" value="InterPro"/>
</dbReference>
<dbReference type="PROSITE" id="PS51736">
    <property type="entry name" value="RECOMBINASES_3"/>
    <property type="match status" value="1"/>
</dbReference>
<dbReference type="CDD" id="cd03768">
    <property type="entry name" value="SR_ResInv"/>
    <property type="match status" value="1"/>
</dbReference>
<dbReference type="Proteomes" id="UP000516369">
    <property type="component" value="Chromosome"/>
</dbReference>
<accession>A0A7H1MXR5</accession>
<feature type="compositionally biased region" description="Basic residues" evidence="3">
    <location>
        <begin position="114"/>
        <end position="123"/>
    </location>
</feature>
<dbReference type="SUPFAM" id="SSF53041">
    <property type="entry name" value="Resolvase-like"/>
    <property type="match status" value="1"/>
</dbReference>
<feature type="region of interest" description="Disordered" evidence="3">
    <location>
        <begin position="110"/>
        <end position="144"/>
    </location>
</feature>
<dbReference type="InterPro" id="IPR006119">
    <property type="entry name" value="Resolv_N"/>
</dbReference>
<dbReference type="InterPro" id="IPR050639">
    <property type="entry name" value="SSR_resolvase"/>
</dbReference>
<sequence>MIIRTLSRLFGYSRVSTSDLDWALRVDALSKAGVDDRDIFREKQSGAKAERQELRRVLDLLRSGDKLVVSLMDRIDAGTATSRMLFGIFAVLAEFERNLISERSKAGQAIARAATRRSVRPNGHRADPGPSSSRAHGVPVPPVD</sequence>
<keyword evidence="1" id="KW-0238">DNA-binding</keyword>
<evidence type="ECO:0000256" key="1">
    <source>
        <dbReference type="ARBA" id="ARBA00023125"/>
    </source>
</evidence>
<dbReference type="Gene3D" id="3.40.50.1390">
    <property type="entry name" value="Resolvase, N-terminal catalytic domain"/>
    <property type="match status" value="2"/>
</dbReference>
<reference evidence="5 6" key="1">
    <citation type="submission" date="2020-05" db="EMBL/GenBank/DDBJ databases">
        <title>Complete closed genome sequence of Defluviicoccus vanus.</title>
        <authorList>
            <person name="Bessarab I."/>
            <person name="Arumugam K."/>
            <person name="Maszenan A.M."/>
            <person name="Seviour R.J."/>
            <person name="Williams R.B."/>
        </authorList>
    </citation>
    <scope>NUCLEOTIDE SEQUENCE [LARGE SCALE GENOMIC DNA]</scope>
    <source>
        <strain evidence="5 6">Ben 114</strain>
    </source>
</reference>
<evidence type="ECO:0000313" key="6">
    <source>
        <dbReference type="Proteomes" id="UP000516369"/>
    </source>
</evidence>
<evidence type="ECO:0000256" key="3">
    <source>
        <dbReference type="SAM" id="MobiDB-lite"/>
    </source>
</evidence>
<keyword evidence="2" id="KW-0233">DNA recombination</keyword>
<dbReference type="InterPro" id="IPR036162">
    <property type="entry name" value="Resolvase-like_N_sf"/>
</dbReference>
<evidence type="ECO:0000259" key="4">
    <source>
        <dbReference type="PROSITE" id="PS51736"/>
    </source>
</evidence>
<dbReference type="KEGG" id="dvn:HQ394_01310"/>
<evidence type="ECO:0000256" key="2">
    <source>
        <dbReference type="ARBA" id="ARBA00023172"/>
    </source>
</evidence>
<evidence type="ECO:0000313" key="5">
    <source>
        <dbReference type="EMBL" id="QNT68251.1"/>
    </source>
</evidence>
<proteinExistence type="predicted"/>
<keyword evidence="6" id="KW-1185">Reference proteome</keyword>
<organism evidence="5 6">
    <name type="scientific">Defluviicoccus vanus</name>
    <dbReference type="NCBI Taxonomy" id="111831"/>
    <lineage>
        <taxon>Bacteria</taxon>
        <taxon>Pseudomonadati</taxon>
        <taxon>Pseudomonadota</taxon>
        <taxon>Alphaproteobacteria</taxon>
        <taxon>Rhodospirillales</taxon>
        <taxon>Rhodospirillaceae</taxon>
        <taxon>Defluviicoccus</taxon>
    </lineage>
</organism>
<dbReference type="EMBL" id="CP053923">
    <property type="protein sequence ID" value="QNT68251.1"/>
    <property type="molecule type" value="Genomic_DNA"/>
</dbReference>
<dbReference type="Pfam" id="PF00239">
    <property type="entry name" value="Resolvase"/>
    <property type="match status" value="1"/>
</dbReference>
<dbReference type="AlphaFoldDB" id="A0A7H1MXR5"/>
<dbReference type="GO" id="GO:0003677">
    <property type="term" value="F:DNA binding"/>
    <property type="evidence" value="ECO:0007669"/>
    <property type="project" value="UniProtKB-KW"/>
</dbReference>
<dbReference type="PANTHER" id="PTHR30461">
    <property type="entry name" value="DNA-INVERTASE FROM LAMBDOID PROPHAGE"/>
    <property type="match status" value="1"/>
</dbReference>
<feature type="domain" description="Resolvase/invertase-type recombinase catalytic" evidence="4">
    <location>
        <begin position="8"/>
        <end position="75"/>
    </location>
</feature>
<name>A0A7H1MXR5_9PROT</name>
<protein>
    <submittedName>
        <fullName evidence="5">Recombinase family protein</fullName>
    </submittedName>
</protein>
<dbReference type="SMART" id="SM00857">
    <property type="entry name" value="Resolvase"/>
    <property type="match status" value="1"/>
</dbReference>
<gene>
    <name evidence="5" type="ORF">HQ394_01310</name>
</gene>
<dbReference type="PANTHER" id="PTHR30461:SF2">
    <property type="entry name" value="SERINE RECOMBINASE PINE-RELATED"/>
    <property type="match status" value="1"/>
</dbReference>